<keyword evidence="1" id="KW-1133">Transmembrane helix</keyword>
<keyword evidence="1" id="KW-0472">Membrane</keyword>
<keyword evidence="1" id="KW-0812">Transmembrane</keyword>
<gene>
    <name evidence="2" type="ORF">BU104_11505</name>
</gene>
<accession>A0AAQ0LYG4</accession>
<feature type="transmembrane region" description="Helical" evidence="1">
    <location>
        <begin position="38"/>
        <end position="57"/>
    </location>
</feature>
<evidence type="ECO:0000256" key="1">
    <source>
        <dbReference type="SAM" id="Phobius"/>
    </source>
</evidence>
<name>A0AAQ0LYG4_STAXY</name>
<organism evidence="2 3">
    <name type="scientific">Staphylococcus xylosus</name>
    <dbReference type="NCBI Taxonomy" id="1288"/>
    <lineage>
        <taxon>Bacteria</taxon>
        <taxon>Bacillati</taxon>
        <taxon>Bacillota</taxon>
        <taxon>Bacilli</taxon>
        <taxon>Bacillales</taxon>
        <taxon>Staphylococcaceae</taxon>
        <taxon>Staphylococcus</taxon>
    </lineage>
</organism>
<proteinExistence type="predicted"/>
<comment type="caution">
    <text evidence="2">The sequence shown here is derived from an EMBL/GenBank/DDBJ whole genome shotgun (WGS) entry which is preliminary data.</text>
</comment>
<evidence type="ECO:0000313" key="2">
    <source>
        <dbReference type="EMBL" id="RIM91425.1"/>
    </source>
</evidence>
<reference evidence="2 3" key="1">
    <citation type="journal article" date="2016" name="Front. Microbiol.">
        <title>Comprehensive Phylogenetic Analysis of Bovine Non-aureus Staphylococci Species Based on Whole-Genome Sequencing.</title>
        <authorList>
            <person name="Naushad S."/>
            <person name="Barkema H.W."/>
            <person name="Luby C."/>
            <person name="Condas L.A."/>
            <person name="Nobrega D.B."/>
            <person name="Carson D.A."/>
            <person name="De Buck J."/>
        </authorList>
    </citation>
    <scope>NUCLEOTIDE SEQUENCE [LARGE SCALE GENOMIC DNA]</scope>
    <source>
        <strain evidence="2 3">SNUC 1349</strain>
    </source>
</reference>
<dbReference type="AlphaFoldDB" id="A0AAQ0LYG4"/>
<evidence type="ECO:0000313" key="3">
    <source>
        <dbReference type="Proteomes" id="UP000285579"/>
    </source>
</evidence>
<dbReference type="EMBL" id="QXUI01000008">
    <property type="protein sequence ID" value="RIM91425.1"/>
    <property type="molecule type" value="Genomic_DNA"/>
</dbReference>
<dbReference type="Proteomes" id="UP000285579">
    <property type="component" value="Unassembled WGS sequence"/>
</dbReference>
<protein>
    <submittedName>
        <fullName evidence="2">Uncharacterized protein</fullName>
    </submittedName>
</protein>
<sequence>MSIENMRTYQQIVYKLWISLGKVCGYKPLSEFYTQKKITFYLWITRITLWIAFVIGWRL</sequence>